<dbReference type="EMBL" id="CP128399">
    <property type="protein sequence ID" value="WJW67412.1"/>
    <property type="molecule type" value="Genomic_DNA"/>
</dbReference>
<evidence type="ECO:0000313" key="1">
    <source>
        <dbReference type="EMBL" id="NWJ45539.1"/>
    </source>
</evidence>
<keyword evidence="4" id="KW-1185">Reference proteome</keyword>
<organism evidence="1 3">
    <name type="scientific">Candidatus Chlorohelix allophototropha</name>
    <dbReference type="NCBI Taxonomy" id="3003348"/>
    <lineage>
        <taxon>Bacteria</taxon>
        <taxon>Bacillati</taxon>
        <taxon>Chloroflexota</taxon>
        <taxon>Chloroflexia</taxon>
        <taxon>Candidatus Chloroheliales</taxon>
        <taxon>Candidatus Chloroheliaceae</taxon>
        <taxon>Candidatus Chlorohelix</taxon>
    </lineage>
</organism>
<dbReference type="EMBL" id="JACATZ010000001">
    <property type="protein sequence ID" value="NWJ45539.1"/>
    <property type="molecule type" value="Genomic_DNA"/>
</dbReference>
<dbReference type="Proteomes" id="UP001431572">
    <property type="component" value="Chromosome 1"/>
</dbReference>
<proteinExistence type="predicted"/>
<protein>
    <submittedName>
        <fullName evidence="1">Uncharacterized protein</fullName>
    </submittedName>
</protein>
<evidence type="ECO:0000313" key="4">
    <source>
        <dbReference type="Proteomes" id="UP001431572"/>
    </source>
</evidence>
<reference evidence="2" key="2">
    <citation type="journal article" date="2024" name="Nature">
        <title>Anoxygenic phototroph of the Chloroflexota uses a type I reaction centre.</title>
        <authorList>
            <person name="Tsuji J.M."/>
            <person name="Shaw N.A."/>
            <person name="Nagashima S."/>
            <person name="Venkiteswaran J.J."/>
            <person name="Schiff S.L."/>
            <person name="Watanabe T."/>
            <person name="Fukui M."/>
            <person name="Hanada S."/>
            <person name="Tank M."/>
            <person name="Neufeld J.D."/>
        </authorList>
    </citation>
    <scope>NUCLEOTIDE SEQUENCE</scope>
    <source>
        <strain evidence="2">L227-S17</strain>
    </source>
</reference>
<dbReference type="Proteomes" id="UP000521676">
    <property type="component" value="Unassembled WGS sequence"/>
</dbReference>
<evidence type="ECO:0000313" key="2">
    <source>
        <dbReference type="EMBL" id="WJW67412.1"/>
    </source>
</evidence>
<name>A0A8T7M0S2_9CHLR</name>
<evidence type="ECO:0000313" key="3">
    <source>
        <dbReference type="Proteomes" id="UP000521676"/>
    </source>
</evidence>
<gene>
    <name evidence="1" type="ORF">HXX08_06650</name>
    <name evidence="2" type="ORF">OZ401_000678</name>
</gene>
<dbReference type="RefSeq" id="WP_341469306.1">
    <property type="nucleotide sequence ID" value="NZ_CP128399.1"/>
</dbReference>
<reference evidence="1 3" key="1">
    <citation type="submission" date="2020-06" db="EMBL/GenBank/DDBJ databases">
        <title>Anoxygenic phototrophic Chloroflexota member uses a Type I reaction center.</title>
        <authorList>
            <person name="Tsuji J.M."/>
            <person name="Shaw N.A."/>
            <person name="Nagashima S."/>
            <person name="Venkiteswaran J."/>
            <person name="Schiff S.L."/>
            <person name="Hanada S."/>
            <person name="Tank M."/>
            <person name="Neufeld J.D."/>
        </authorList>
    </citation>
    <scope>NUCLEOTIDE SEQUENCE [LARGE SCALE GENOMIC DNA]</scope>
    <source>
        <strain evidence="1">L227-S17</strain>
    </source>
</reference>
<accession>A0A8T7M0S2</accession>
<dbReference type="AlphaFoldDB" id="A0A8T7M0S2"/>
<sequence length="94" mass="10531">MSEIEPKIRNSLVKAASILRTCLVLADRLLIEGVLISLSKAEEEQLLNFEQLVQSNYSESDWSYLRVSSGVKINGVAALTSCLRIYRSKNLSEK</sequence>